<name>A0A2S7X4I9_9GAMM</name>
<dbReference type="PANTHER" id="PTHR21098:SF0">
    <property type="entry name" value="RIBOFLAVIN SYNTHASE"/>
    <property type="match status" value="1"/>
</dbReference>
<dbReference type="InterPro" id="IPR017938">
    <property type="entry name" value="Riboflavin_synthase-like_b-brl"/>
</dbReference>
<dbReference type="Pfam" id="PF00677">
    <property type="entry name" value="Lum_binding"/>
    <property type="match status" value="2"/>
</dbReference>
<evidence type="ECO:0000313" key="4">
    <source>
        <dbReference type="EMBL" id="PQJ84939.1"/>
    </source>
</evidence>
<keyword evidence="1" id="KW-0677">Repeat</keyword>
<dbReference type="EMBL" id="MSCO01000002">
    <property type="protein sequence ID" value="PQJ84939.1"/>
    <property type="molecule type" value="Genomic_DNA"/>
</dbReference>
<dbReference type="PROSITE" id="PS51177">
    <property type="entry name" value="LUMAZINE_BIND"/>
    <property type="match status" value="2"/>
</dbReference>
<dbReference type="Gene3D" id="2.40.30.20">
    <property type="match status" value="2"/>
</dbReference>
<accession>A0A2S7X4I9</accession>
<comment type="caution">
    <text evidence="4">The sequence shown here is derived from an EMBL/GenBank/DDBJ whole genome shotgun (WGS) entry which is preliminary data.</text>
</comment>
<dbReference type="GO" id="GO:0009231">
    <property type="term" value="P:riboflavin biosynthetic process"/>
    <property type="evidence" value="ECO:0007669"/>
    <property type="project" value="TreeGrafter"/>
</dbReference>
<dbReference type="PANTHER" id="PTHR21098">
    <property type="entry name" value="RIBOFLAVIN SYNTHASE ALPHA CHAIN"/>
    <property type="match status" value="1"/>
</dbReference>
<feature type="repeat" description="Lumazine-binding" evidence="2">
    <location>
        <begin position="1"/>
        <end position="98"/>
    </location>
</feature>
<evidence type="ECO:0000313" key="5">
    <source>
        <dbReference type="Proteomes" id="UP000239263"/>
    </source>
</evidence>
<dbReference type="RefSeq" id="WP_181044670.1">
    <property type="nucleotide sequence ID" value="NZ_CAWNRT010000002.1"/>
</dbReference>
<feature type="domain" description="Lumazine-binding" evidence="3">
    <location>
        <begin position="1"/>
        <end position="98"/>
    </location>
</feature>
<dbReference type="AlphaFoldDB" id="A0A2S7X4I9"/>
<dbReference type="SUPFAM" id="SSF63380">
    <property type="entry name" value="Riboflavin synthase domain-like"/>
    <property type="match status" value="2"/>
</dbReference>
<dbReference type="PIRSF" id="PIRSF000498">
    <property type="entry name" value="Riboflavin_syn_A"/>
    <property type="match status" value="1"/>
</dbReference>
<dbReference type="CDD" id="cd16256">
    <property type="entry name" value="LumP"/>
    <property type="match status" value="1"/>
</dbReference>
<dbReference type="InterPro" id="IPR001783">
    <property type="entry name" value="Lumazine-bd"/>
</dbReference>
<gene>
    <name evidence="4" type="ORF">BTO22_15770</name>
</gene>
<dbReference type="InterPro" id="IPR023366">
    <property type="entry name" value="ATP_synth_asu-like_sf"/>
</dbReference>
<dbReference type="InterPro" id="IPR026017">
    <property type="entry name" value="Lumazine-bd_dom"/>
</dbReference>
<evidence type="ECO:0000256" key="1">
    <source>
        <dbReference type="ARBA" id="ARBA00022737"/>
    </source>
</evidence>
<feature type="repeat" description="Lumazine-binding" evidence="2">
    <location>
        <begin position="99"/>
        <end position="194"/>
    </location>
</feature>
<sequence>MFKGIVEGIGIIEKIDIYTDLDKYAIRFPENMLNGIKKESSIMFNGCFLTVTSVNSNIVWFDIFEKEARKLDTFREYKVGDRVNLGTFPKFGAASGGHILSARISCVASIIEIIENEDYQQMWIQIPENFTEFLIDKDYIAVDGISLTIDTIKNNQFFISLPLKIAQNTNMKWRKKGDKVNVELSNKINANQCW</sequence>
<feature type="domain" description="Lumazine-binding" evidence="3">
    <location>
        <begin position="99"/>
        <end position="194"/>
    </location>
</feature>
<proteinExistence type="predicted"/>
<dbReference type="Proteomes" id="UP000239263">
    <property type="component" value="Unassembled WGS sequence"/>
</dbReference>
<evidence type="ECO:0000259" key="3">
    <source>
        <dbReference type="PROSITE" id="PS51177"/>
    </source>
</evidence>
<organism evidence="4 5">
    <name type="scientific">Aliivibrio sifiae</name>
    <dbReference type="NCBI Taxonomy" id="566293"/>
    <lineage>
        <taxon>Bacteria</taxon>
        <taxon>Pseudomonadati</taxon>
        <taxon>Pseudomonadota</taxon>
        <taxon>Gammaproteobacteria</taxon>
        <taxon>Vibrionales</taxon>
        <taxon>Vibrionaceae</taxon>
        <taxon>Aliivibrio</taxon>
    </lineage>
</organism>
<dbReference type="GO" id="GO:0004746">
    <property type="term" value="F:riboflavin synthase activity"/>
    <property type="evidence" value="ECO:0007669"/>
    <property type="project" value="TreeGrafter"/>
</dbReference>
<evidence type="ECO:0000256" key="2">
    <source>
        <dbReference type="PROSITE-ProRule" id="PRU00524"/>
    </source>
</evidence>
<protein>
    <recommendedName>
        <fullName evidence="3">Lumazine-binding domain-containing protein</fullName>
    </recommendedName>
</protein>
<reference evidence="4 5" key="1">
    <citation type="submission" date="2016-12" db="EMBL/GenBank/DDBJ databases">
        <title>Diversity of luminous bacteria.</title>
        <authorList>
            <person name="Yoshizawa S."/>
            <person name="Kogure K."/>
        </authorList>
    </citation>
    <scope>NUCLEOTIDE SEQUENCE [LARGE SCALE GENOMIC DNA]</scope>
    <source>
        <strain evidence="4 5">ATCC 33715</strain>
    </source>
</reference>
<dbReference type="SMR" id="A0A2S7X4I9"/>